<keyword evidence="4" id="KW-1185">Reference proteome</keyword>
<dbReference type="Gene3D" id="4.10.75.10">
    <property type="entry name" value="Elafin-like"/>
    <property type="match status" value="2"/>
</dbReference>
<dbReference type="GO" id="GO:0019731">
    <property type="term" value="P:antibacterial humoral response"/>
    <property type="evidence" value="ECO:0007669"/>
    <property type="project" value="TreeGrafter"/>
</dbReference>
<dbReference type="OrthoDB" id="6060011at2759"/>
<dbReference type="AlphaFoldDB" id="A0A813NH71"/>
<dbReference type="SUPFAM" id="SSF57256">
    <property type="entry name" value="Elafin-like"/>
    <property type="match status" value="3"/>
</dbReference>
<evidence type="ECO:0000313" key="4">
    <source>
        <dbReference type="Proteomes" id="UP000663879"/>
    </source>
</evidence>
<evidence type="ECO:0000313" key="3">
    <source>
        <dbReference type="EMBL" id="CAF0733401.1"/>
    </source>
</evidence>
<dbReference type="Pfam" id="PF00095">
    <property type="entry name" value="WAP"/>
    <property type="match status" value="3"/>
</dbReference>
<dbReference type="PANTHER" id="PTHR19441:SF95">
    <property type="entry name" value="PERLWAPIN ISOFORM X1"/>
    <property type="match status" value="1"/>
</dbReference>
<dbReference type="PROSITE" id="PS51390">
    <property type="entry name" value="WAP"/>
    <property type="match status" value="1"/>
</dbReference>
<dbReference type="InterPro" id="IPR050514">
    <property type="entry name" value="WAP_four-disulfide_core"/>
</dbReference>
<dbReference type="PANTHER" id="PTHR19441">
    <property type="entry name" value="WHEY ACDIC PROTEIN WAP"/>
    <property type="match status" value="1"/>
</dbReference>
<dbReference type="GO" id="GO:0005615">
    <property type="term" value="C:extracellular space"/>
    <property type="evidence" value="ECO:0007669"/>
    <property type="project" value="TreeGrafter"/>
</dbReference>
<dbReference type="GO" id="GO:0045087">
    <property type="term" value="P:innate immune response"/>
    <property type="evidence" value="ECO:0007669"/>
    <property type="project" value="TreeGrafter"/>
</dbReference>
<sequence>MNFKLFKYFLLLVVGLAVIQSANGQKRGICPETQTCSFKNYLKSVLLNIIFGNCKDDSSCTGQTKCCQFSCDQSFCLTPVKPTVRPGQCPIPTGPGGCINGCESDDDCPIKSQKCCSNGCGSVCTDPVTVCPIDNTKIYCEVTNHTCSLDSHCQPGFRCCPRNCGNMCIRL</sequence>
<feature type="chain" id="PRO_5032551107" description="WAP domain-containing protein" evidence="1">
    <location>
        <begin position="25"/>
        <end position="171"/>
    </location>
</feature>
<evidence type="ECO:0000259" key="2">
    <source>
        <dbReference type="PROSITE" id="PS51390"/>
    </source>
</evidence>
<dbReference type="Proteomes" id="UP000663879">
    <property type="component" value="Unassembled WGS sequence"/>
</dbReference>
<evidence type="ECO:0000256" key="1">
    <source>
        <dbReference type="SAM" id="SignalP"/>
    </source>
</evidence>
<accession>A0A813NH71</accession>
<comment type="caution">
    <text evidence="3">The sequence shown here is derived from an EMBL/GenBank/DDBJ whole genome shotgun (WGS) entry which is preliminary data.</text>
</comment>
<protein>
    <recommendedName>
        <fullName evidence="2">WAP domain-containing protein</fullName>
    </recommendedName>
</protein>
<dbReference type="InterPro" id="IPR036645">
    <property type="entry name" value="Elafin-like_sf"/>
</dbReference>
<proteinExistence type="predicted"/>
<dbReference type="PRINTS" id="PR00003">
    <property type="entry name" value="4DISULPHCORE"/>
</dbReference>
<dbReference type="InterPro" id="IPR008197">
    <property type="entry name" value="WAP_dom"/>
</dbReference>
<reference evidence="3" key="1">
    <citation type="submission" date="2021-02" db="EMBL/GenBank/DDBJ databases">
        <authorList>
            <person name="Nowell W R."/>
        </authorList>
    </citation>
    <scope>NUCLEOTIDE SEQUENCE</scope>
    <source>
        <strain evidence="3">Ploen Becks lab</strain>
    </source>
</reference>
<dbReference type="GO" id="GO:0004867">
    <property type="term" value="F:serine-type endopeptidase inhibitor activity"/>
    <property type="evidence" value="ECO:0007669"/>
    <property type="project" value="TreeGrafter"/>
</dbReference>
<feature type="signal peptide" evidence="1">
    <location>
        <begin position="1"/>
        <end position="24"/>
    </location>
</feature>
<organism evidence="3 4">
    <name type="scientific">Brachionus calyciflorus</name>
    <dbReference type="NCBI Taxonomy" id="104777"/>
    <lineage>
        <taxon>Eukaryota</taxon>
        <taxon>Metazoa</taxon>
        <taxon>Spiralia</taxon>
        <taxon>Gnathifera</taxon>
        <taxon>Rotifera</taxon>
        <taxon>Eurotatoria</taxon>
        <taxon>Monogononta</taxon>
        <taxon>Pseudotrocha</taxon>
        <taxon>Ploima</taxon>
        <taxon>Brachionidae</taxon>
        <taxon>Brachionus</taxon>
    </lineage>
</organism>
<dbReference type="EMBL" id="CAJNOC010000250">
    <property type="protein sequence ID" value="CAF0733401.1"/>
    <property type="molecule type" value="Genomic_DNA"/>
</dbReference>
<keyword evidence="1" id="KW-0732">Signal</keyword>
<feature type="domain" description="WAP" evidence="2">
    <location>
        <begin position="82"/>
        <end position="128"/>
    </location>
</feature>
<name>A0A813NH71_9BILA</name>
<gene>
    <name evidence="3" type="ORF">OXX778_LOCUS2983</name>
</gene>
<dbReference type="SMART" id="SM00217">
    <property type="entry name" value="WAP"/>
    <property type="match status" value="2"/>
</dbReference>